<evidence type="ECO:0000313" key="2">
    <source>
        <dbReference type="EMBL" id="KAF2260918.1"/>
    </source>
</evidence>
<sequence length="197" mass="22594">MLDSNPKTSIRCLSEENLKLHNAGHPKEDNNFQVSLILKERAQVAEQEIFRRMFGDANDFEAEQLGVSNEDMAPRHTAFWEALKLYSGSFASSETPMNRFIAMSPANDAQPWIAKEVMEENGIKVGDLETLDLRKLVSELIEESTREDIRESSTGSPRPSSDTLTTTRLKEIRNARREGTRMRKRISVRRRNRKDNL</sequence>
<protein>
    <submittedName>
        <fullName evidence="2">Uncharacterized protein</fullName>
    </submittedName>
</protein>
<reference evidence="3" key="1">
    <citation type="journal article" date="2020" name="Stud. Mycol.">
        <title>101 Dothideomycetes genomes: A test case for predicting lifestyles and emergence of pathogens.</title>
        <authorList>
            <person name="Haridas S."/>
            <person name="Albert R."/>
            <person name="Binder M."/>
            <person name="Bloem J."/>
            <person name="LaButti K."/>
            <person name="Salamov A."/>
            <person name="Andreopoulos B."/>
            <person name="Baker S."/>
            <person name="Barry K."/>
            <person name="Bills G."/>
            <person name="Bluhm B."/>
            <person name="Cannon C."/>
            <person name="Castanera R."/>
            <person name="Culley D."/>
            <person name="Daum C."/>
            <person name="Ezra D."/>
            <person name="Gonzalez J."/>
            <person name="Henrissat B."/>
            <person name="Kuo A."/>
            <person name="Liang C."/>
            <person name="Lipzen A."/>
            <person name="Lutzoni F."/>
            <person name="Magnuson J."/>
            <person name="Mondo S."/>
            <person name="Nolan M."/>
            <person name="Ohm R."/>
            <person name="Pangilinan J."/>
            <person name="Park H.-J."/>
            <person name="Ramirez L."/>
            <person name="Alfaro M."/>
            <person name="Sun H."/>
            <person name="Tritt A."/>
            <person name="Yoshinaga Y."/>
            <person name="Zwiers L.-H."/>
            <person name="Turgeon B."/>
            <person name="Goodwin S."/>
            <person name="Spatafora J."/>
            <person name="Crous P."/>
            <person name="Grigoriev I."/>
        </authorList>
    </citation>
    <scope>NUCLEOTIDE SEQUENCE [LARGE SCALE GENOMIC DNA]</scope>
    <source>
        <strain evidence="3">CBS 304.66</strain>
    </source>
</reference>
<dbReference type="OrthoDB" id="3778648at2759"/>
<feature type="region of interest" description="Disordered" evidence="1">
    <location>
        <begin position="144"/>
        <end position="197"/>
    </location>
</feature>
<feature type="compositionally biased region" description="Polar residues" evidence="1">
    <location>
        <begin position="152"/>
        <end position="167"/>
    </location>
</feature>
<name>A0A9P4K2G4_9PLEO</name>
<gene>
    <name evidence="2" type="ORF">CC78DRAFT_383197</name>
</gene>
<proteinExistence type="predicted"/>
<keyword evidence="3" id="KW-1185">Reference proteome</keyword>
<organism evidence="2 3">
    <name type="scientific">Lojkania enalia</name>
    <dbReference type="NCBI Taxonomy" id="147567"/>
    <lineage>
        <taxon>Eukaryota</taxon>
        <taxon>Fungi</taxon>
        <taxon>Dikarya</taxon>
        <taxon>Ascomycota</taxon>
        <taxon>Pezizomycotina</taxon>
        <taxon>Dothideomycetes</taxon>
        <taxon>Pleosporomycetidae</taxon>
        <taxon>Pleosporales</taxon>
        <taxon>Pleosporales incertae sedis</taxon>
        <taxon>Lojkania</taxon>
    </lineage>
</organism>
<feature type="compositionally biased region" description="Basic and acidic residues" evidence="1">
    <location>
        <begin position="168"/>
        <end position="181"/>
    </location>
</feature>
<accession>A0A9P4K2G4</accession>
<dbReference type="AlphaFoldDB" id="A0A9P4K2G4"/>
<feature type="compositionally biased region" description="Basic residues" evidence="1">
    <location>
        <begin position="182"/>
        <end position="197"/>
    </location>
</feature>
<evidence type="ECO:0000313" key="3">
    <source>
        <dbReference type="Proteomes" id="UP000800093"/>
    </source>
</evidence>
<comment type="caution">
    <text evidence="2">The sequence shown here is derived from an EMBL/GenBank/DDBJ whole genome shotgun (WGS) entry which is preliminary data.</text>
</comment>
<evidence type="ECO:0000256" key="1">
    <source>
        <dbReference type="SAM" id="MobiDB-lite"/>
    </source>
</evidence>
<dbReference type="EMBL" id="ML986669">
    <property type="protein sequence ID" value="KAF2260918.1"/>
    <property type="molecule type" value="Genomic_DNA"/>
</dbReference>
<dbReference type="Proteomes" id="UP000800093">
    <property type="component" value="Unassembled WGS sequence"/>
</dbReference>